<protein>
    <submittedName>
        <fullName evidence="3">Membrane protein YqaA, SNARE-associated domain</fullName>
    </submittedName>
</protein>
<organism evidence="3 4">
    <name type="scientific">Succinivibrio dextrinosolvens DSM 3072</name>
    <dbReference type="NCBI Taxonomy" id="1123324"/>
    <lineage>
        <taxon>Bacteria</taxon>
        <taxon>Pseudomonadati</taxon>
        <taxon>Pseudomonadota</taxon>
        <taxon>Gammaproteobacteria</taxon>
        <taxon>Aeromonadales</taxon>
        <taxon>Succinivibrionaceae</taxon>
        <taxon>Succinivibrio</taxon>
    </lineage>
</organism>
<reference evidence="4" key="1">
    <citation type="submission" date="2017-02" db="EMBL/GenBank/DDBJ databases">
        <authorList>
            <person name="Varghese N."/>
            <person name="Submissions S."/>
        </authorList>
    </citation>
    <scope>NUCLEOTIDE SEQUENCE [LARGE SCALE GENOMIC DNA]</scope>
    <source>
        <strain evidence="4">DSM 3072</strain>
    </source>
</reference>
<dbReference type="EMBL" id="FUXX01000023">
    <property type="protein sequence ID" value="SKA63853.1"/>
    <property type="molecule type" value="Genomic_DNA"/>
</dbReference>
<dbReference type="InterPro" id="IPR032816">
    <property type="entry name" value="VTT_dom"/>
</dbReference>
<gene>
    <name evidence="3" type="ORF">SAMN02745213_01453</name>
</gene>
<feature type="domain" description="VTT" evidence="2">
    <location>
        <begin position="57"/>
        <end position="132"/>
    </location>
</feature>
<keyword evidence="1" id="KW-0472">Membrane</keyword>
<evidence type="ECO:0000259" key="2">
    <source>
        <dbReference type="Pfam" id="PF09335"/>
    </source>
</evidence>
<dbReference type="PANTHER" id="PTHR42709:SF11">
    <property type="entry name" value="DEDA FAMILY PROTEIN"/>
    <property type="match status" value="1"/>
</dbReference>
<keyword evidence="1" id="KW-1133">Transmembrane helix</keyword>
<keyword evidence="4" id="KW-1185">Reference proteome</keyword>
<dbReference type="InterPro" id="IPR051311">
    <property type="entry name" value="DedA_domain"/>
</dbReference>
<keyword evidence="1" id="KW-0812">Transmembrane</keyword>
<name>A0A1T4VG28_9GAMM</name>
<dbReference type="GO" id="GO:0005886">
    <property type="term" value="C:plasma membrane"/>
    <property type="evidence" value="ECO:0007669"/>
    <property type="project" value="TreeGrafter"/>
</dbReference>
<proteinExistence type="predicted"/>
<dbReference type="RefSeq" id="WP_234973831.1">
    <property type="nucleotide sequence ID" value="NZ_FUXX01000023.1"/>
</dbReference>
<evidence type="ECO:0000256" key="1">
    <source>
        <dbReference type="SAM" id="Phobius"/>
    </source>
</evidence>
<dbReference type="Pfam" id="PF09335">
    <property type="entry name" value="VTT_dom"/>
    <property type="match status" value="1"/>
</dbReference>
<dbReference type="AlphaFoldDB" id="A0A1T4VG28"/>
<accession>A0A1T4VG28</accession>
<sequence>MKIFTSLFNAFEKLSYHRFATPIMCANSFFESIFWPVPADVMLVPMCVYQRRKSLYYAFLTVLFSVLGAVVGYYLGYYLYDPYISDFIRIMHYQKSAAKAAEYLTTYGIMFVFVGAFTPIPYKVIAITAGLCAAQRYAAEGSAGALGIFSFILVSFVGRGLRFFLEAIIILIGGDKMEHVIRKYIDRIGWFCVFLIVIFVAYKILF</sequence>
<feature type="transmembrane region" description="Helical" evidence="1">
    <location>
        <begin position="55"/>
        <end position="80"/>
    </location>
</feature>
<feature type="transmembrane region" description="Helical" evidence="1">
    <location>
        <begin position="101"/>
        <end position="122"/>
    </location>
</feature>
<feature type="transmembrane region" description="Helical" evidence="1">
    <location>
        <begin position="184"/>
        <end position="205"/>
    </location>
</feature>
<dbReference type="PANTHER" id="PTHR42709">
    <property type="entry name" value="ALKALINE PHOSPHATASE LIKE PROTEIN"/>
    <property type="match status" value="1"/>
</dbReference>
<evidence type="ECO:0000313" key="3">
    <source>
        <dbReference type="EMBL" id="SKA63853.1"/>
    </source>
</evidence>
<feature type="transmembrane region" description="Helical" evidence="1">
    <location>
        <begin position="142"/>
        <end position="172"/>
    </location>
</feature>
<dbReference type="Proteomes" id="UP000242432">
    <property type="component" value="Unassembled WGS sequence"/>
</dbReference>
<dbReference type="STRING" id="83771.SAMN02910357_00546"/>
<evidence type="ECO:0000313" key="4">
    <source>
        <dbReference type="Proteomes" id="UP000242432"/>
    </source>
</evidence>